<dbReference type="Gene3D" id="3.40.190.10">
    <property type="entry name" value="Periplasmic binding protein-like II"/>
    <property type="match status" value="2"/>
</dbReference>
<dbReference type="InterPro" id="IPR005119">
    <property type="entry name" value="LysR_subst-bd"/>
</dbReference>
<gene>
    <name evidence="6" type="ORF">ACFO6X_04485</name>
</gene>
<evidence type="ECO:0000313" key="6">
    <source>
        <dbReference type="EMBL" id="MFC4788242.1"/>
    </source>
</evidence>
<dbReference type="Proteomes" id="UP001596001">
    <property type="component" value="Unassembled WGS sequence"/>
</dbReference>
<dbReference type="InterPro" id="IPR000847">
    <property type="entry name" value="LysR_HTH_N"/>
</dbReference>
<dbReference type="CDD" id="cd08417">
    <property type="entry name" value="PBP2_Nitroaromatics_like"/>
    <property type="match status" value="1"/>
</dbReference>
<dbReference type="InterPro" id="IPR036390">
    <property type="entry name" value="WH_DNA-bd_sf"/>
</dbReference>
<dbReference type="InterPro" id="IPR036388">
    <property type="entry name" value="WH-like_DNA-bd_sf"/>
</dbReference>
<evidence type="ECO:0000256" key="2">
    <source>
        <dbReference type="ARBA" id="ARBA00023015"/>
    </source>
</evidence>
<evidence type="ECO:0000256" key="1">
    <source>
        <dbReference type="ARBA" id="ARBA00009437"/>
    </source>
</evidence>
<keyword evidence="7" id="KW-1185">Reference proteome</keyword>
<accession>A0ABV9QC74</accession>
<organism evidence="6 7">
    <name type="scientific">Giesbergeria sinuosa</name>
    <dbReference type="NCBI Taxonomy" id="80883"/>
    <lineage>
        <taxon>Bacteria</taxon>
        <taxon>Pseudomonadati</taxon>
        <taxon>Pseudomonadota</taxon>
        <taxon>Betaproteobacteria</taxon>
        <taxon>Burkholderiales</taxon>
        <taxon>Comamonadaceae</taxon>
        <taxon>Giesbergeria</taxon>
    </lineage>
</organism>
<feature type="domain" description="HTH lysR-type" evidence="5">
    <location>
        <begin position="9"/>
        <end position="66"/>
    </location>
</feature>
<dbReference type="InterPro" id="IPR037402">
    <property type="entry name" value="YidZ_PBP2"/>
</dbReference>
<dbReference type="SUPFAM" id="SSF53850">
    <property type="entry name" value="Periplasmic binding protein-like II"/>
    <property type="match status" value="1"/>
</dbReference>
<sequence length="298" mass="32865">MRDFDWLDIDARLLRLLVTVVDAGGITGAAQALGVTQSSVSHRLDKLRAIAQDPLFVKSGRGVVPTARAQALAAQARELLHQLQGFAQAHTFSPAHWRGCMTIAAGDFQREVLLPALARTLRTQAPGLALRIIPSDVPSLEMLRDGACDLTISPRPPDGSDIMQKRLFTDSYSVYYDAAVRAAPASLEEYLAADHATVVYEPRRPLAIDRTLEVQGLHRRFAVMVPGFAALPAFVRGSTLLTTAPTLLQHSLLHALATCAVPAPTPAVQMYMIWHRRHQDAPHHRWLRQCLEMQAQWL</sequence>
<evidence type="ECO:0000259" key="5">
    <source>
        <dbReference type="PROSITE" id="PS50931"/>
    </source>
</evidence>
<dbReference type="PANTHER" id="PTHR30118:SF6">
    <property type="entry name" value="HTH-TYPE TRANSCRIPTIONAL REGULATOR LEUO"/>
    <property type="match status" value="1"/>
</dbReference>
<name>A0ABV9QC74_9BURK</name>
<reference evidence="7" key="1">
    <citation type="journal article" date="2019" name="Int. J. Syst. Evol. Microbiol.">
        <title>The Global Catalogue of Microorganisms (GCM) 10K type strain sequencing project: providing services to taxonomists for standard genome sequencing and annotation.</title>
        <authorList>
            <consortium name="The Broad Institute Genomics Platform"/>
            <consortium name="The Broad Institute Genome Sequencing Center for Infectious Disease"/>
            <person name="Wu L."/>
            <person name="Ma J."/>
        </authorList>
    </citation>
    <scope>NUCLEOTIDE SEQUENCE [LARGE SCALE GENOMIC DNA]</scope>
    <source>
        <strain evidence="7">CCUG 49452</strain>
    </source>
</reference>
<dbReference type="PANTHER" id="PTHR30118">
    <property type="entry name" value="HTH-TYPE TRANSCRIPTIONAL REGULATOR LEUO-RELATED"/>
    <property type="match status" value="1"/>
</dbReference>
<evidence type="ECO:0000256" key="4">
    <source>
        <dbReference type="ARBA" id="ARBA00023163"/>
    </source>
</evidence>
<comment type="similarity">
    <text evidence="1">Belongs to the LysR transcriptional regulatory family.</text>
</comment>
<dbReference type="RefSeq" id="WP_382430454.1">
    <property type="nucleotide sequence ID" value="NZ_JBHSHJ010000002.1"/>
</dbReference>
<dbReference type="Pfam" id="PF00126">
    <property type="entry name" value="HTH_1"/>
    <property type="match status" value="1"/>
</dbReference>
<keyword evidence="2" id="KW-0805">Transcription regulation</keyword>
<keyword evidence="3" id="KW-0238">DNA-binding</keyword>
<proteinExistence type="inferred from homology"/>
<dbReference type="PROSITE" id="PS50931">
    <property type="entry name" value="HTH_LYSR"/>
    <property type="match status" value="1"/>
</dbReference>
<dbReference type="SUPFAM" id="SSF46785">
    <property type="entry name" value="Winged helix' DNA-binding domain"/>
    <property type="match status" value="1"/>
</dbReference>
<evidence type="ECO:0000256" key="3">
    <source>
        <dbReference type="ARBA" id="ARBA00023125"/>
    </source>
</evidence>
<dbReference type="Pfam" id="PF03466">
    <property type="entry name" value="LysR_substrate"/>
    <property type="match status" value="1"/>
</dbReference>
<comment type="caution">
    <text evidence="6">The sequence shown here is derived from an EMBL/GenBank/DDBJ whole genome shotgun (WGS) entry which is preliminary data.</text>
</comment>
<dbReference type="Gene3D" id="1.10.10.10">
    <property type="entry name" value="Winged helix-like DNA-binding domain superfamily/Winged helix DNA-binding domain"/>
    <property type="match status" value="1"/>
</dbReference>
<evidence type="ECO:0000313" key="7">
    <source>
        <dbReference type="Proteomes" id="UP001596001"/>
    </source>
</evidence>
<dbReference type="EMBL" id="JBHSHJ010000002">
    <property type="protein sequence ID" value="MFC4788242.1"/>
    <property type="molecule type" value="Genomic_DNA"/>
</dbReference>
<dbReference type="InterPro" id="IPR050389">
    <property type="entry name" value="LysR-type_TF"/>
</dbReference>
<keyword evidence="4" id="KW-0804">Transcription</keyword>
<protein>
    <submittedName>
        <fullName evidence="6">LysR family transcriptional regulator</fullName>
    </submittedName>
</protein>